<feature type="domain" description="Protein kinase" evidence="9">
    <location>
        <begin position="12"/>
        <end position="268"/>
    </location>
</feature>
<dbReference type="PANTHER" id="PTHR43671:SF13">
    <property type="entry name" value="SERINE_THREONINE-PROTEIN KINASE NEK2"/>
    <property type="match status" value="1"/>
</dbReference>
<organism evidence="10 11">
    <name type="scientific">Candidatus Accumulibacter cognatus</name>
    <dbReference type="NCBI Taxonomy" id="2954383"/>
    <lineage>
        <taxon>Bacteria</taxon>
        <taxon>Pseudomonadati</taxon>
        <taxon>Pseudomonadota</taxon>
        <taxon>Betaproteobacteria</taxon>
        <taxon>Candidatus Accumulibacter</taxon>
    </lineage>
</organism>
<evidence type="ECO:0000256" key="4">
    <source>
        <dbReference type="ARBA" id="ARBA00022741"/>
    </source>
</evidence>
<evidence type="ECO:0000256" key="7">
    <source>
        <dbReference type="PROSITE-ProRule" id="PRU10141"/>
    </source>
</evidence>
<gene>
    <name evidence="10" type="primary">pknB_4</name>
    <name evidence="10" type="ORF">AW06_002491</name>
</gene>
<dbReference type="SUPFAM" id="SSF56112">
    <property type="entry name" value="Protein kinase-like (PK-like)"/>
    <property type="match status" value="1"/>
</dbReference>
<dbReference type="EC" id="2.7.11.1" evidence="2"/>
<dbReference type="AlphaFoldDB" id="A0A080M547"/>
<evidence type="ECO:0000256" key="6">
    <source>
        <dbReference type="ARBA" id="ARBA00022840"/>
    </source>
</evidence>
<dbReference type="SMART" id="SM00220">
    <property type="entry name" value="S_TKc"/>
    <property type="match status" value="1"/>
</dbReference>
<comment type="similarity">
    <text evidence="1">Belongs to the protein kinase superfamily. NEK Ser/Thr protein kinase family. NIMA subfamily.</text>
</comment>
<proteinExistence type="inferred from homology"/>
<dbReference type="PROSITE" id="PS00107">
    <property type="entry name" value="PROTEIN_KINASE_ATP"/>
    <property type="match status" value="1"/>
</dbReference>
<feature type="binding site" evidence="7">
    <location>
        <position position="41"/>
    </location>
    <ligand>
        <name>ATP</name>
        <dbReference type="ChEBI" id="CHEBI:30616"/>
    </ligand>
</feature>
<evidence type="ECO:0000256" key="8">
    <source>
        <dbReference type="SAM" id="Phobius"/>
    </source>
</evidence>
<dbReference type="Gene3D" id="1.10.510.10">
    <property type="entry name" value="Transferase(Phosphotransferase) domain 1"/>
    <property type="match status" value="1"/>
</dbReference>
<evidence type="ECO:0000313" key="10">
    <source>
        <dbReference type="EMBL" id="KFB76348.1"/>
    </source>
</evidence>
<dbReference type="InterPro" id="IPR011009">
    <property type="entry name" value="Kinase-like_dom_sf"/>
</dbReference>
<name>A0A080M547_9PROT</name>
<evidence type="ECO:0000313" key="11">
    <source>
        <dbReference type="Proteomes" id="UP000021315"/>
    </source>
</evidence>
<keyword evidence="6 7" id="KW-0067">ATP-binding</keyword>
<dbReference type="CDD" id="cd14014">
    <property type="entry name" value="STKc_PknB_like"/>
    <property type="match status" value="1"/>
</dbReference>
<keyword evidence="8" id="KW-0812">Transmembrane</keyword>
<keyword evidence="3 10" id="KW-0808">Transferase</keyword>
<dbReference type="Pfam" id="PF00069">
    <property type="entry name" value="Pkinase"/>
    <property type="match status" value="1"/>
</dbReference>
<dbReference type="PANTHER" id="PTHR43671">
    <property type="entry name" value="SERINE/THREONINE-PROTEIN KINASE NEK"/>
    <property type="match status" value="1"/>
</dbReference>
<evidence type="ECO:0000256" key="3">
    <source>
        <dbReference type="ARBA" id="ARBA00022679"/>
    </source>
</evidence>
<dbReference type="STRING" id="1453999.AW06_002491"/>
<feature type="transmembrane region" description="Helical" evidence="8">
    <location>
        <begin position="296"/>
        <end position="316"/>
    </location>
</feature>
<dbReference type="InterPro" id="IPR017441">
    <property type="entry name" value="Protein_kinase_ATP_BS"/>
</dbReference>
<dbReference type="FunFam" id="1.10.510.10:FF:000571">
    <property type="entry name" value="Maternal embryonic leucine zipper kinase"/>
    <property type="match status" value="1"/>
</dbReference>
<evidence type="ECO:0000259" key="9">
    <source>
        <dbReference type="PROSITE" id="PS50011"/>
    </source>
</evidence>
<dbReference type="EMBL" id="JDST02000056">
    <property type="protein sequence ID" value="KFB76348.1"/>
    <property type="molecule type" value="Genomic_DNA"/>
</dbReference>
<keyword evidence="8" id="KW-1133">Transmembrane helix</keyword>
<evidence type="ECO:0000256" key="2">
    <source>
        <dbReference type="ARBA" id="ARBA00012513"/>
    </source>
</evidence>
<keyword evidence="4 7" id="KW-0547">Nucleotide-binding</keyword>
<dbReference type="InterPro" id="IPR050660">
    <property type="entry name" value="NEK_Ser/Thr_kinase"/>
</dbReference>
<comment type="caution">
    <text evidence="10">The sequence shown here is derived from an EMBL/GenBank/DDBJ whole genome shotgun (WGS) entry which is preliminary data.</text>
</comment>
<dbReference type="GO" id="GO:0004674">
    <property type="term" value="F:protein serine/threonine kinase activity"/>
    <property type="evidence" value="ECO:0007669"/>
    <property type="project" value="UniProtKB-EC"/>
</dbReference>
<reference evidence="10" key="1">
    <citation type="submission" date="2014-02" db="EMBL/GenBank/DDBJ databases">
        <title>Expanding our view of genomic diversity in Candidatus Accumulibacter clades.</title>
        <authorList>
            <person name="Skennerton C.T."/>
            <person name="Barr J.J."/>
            <person name="Slater F.R."/>
            <person name="Bond P.L."/>
            <person name="Tyson G.W."/>
        </authorList>
    </citation>
    <scope>NUCLEOTIDE SEQUENCE [LARGE SCALE GENOMIC DNA]</scope>
</reference>
<keyword evidence="8" id="KW-0472">Membrane</keyword>
<keyword evidence="11" id="KW-1185">Reference proteome</keyword>
<accession>A0A080M547</accession>
<dbReference type="RefSeq" id="WP_273704607.1">
    <property type="nucleotide sequence ID" value="NZ_JDST02000056.1"/>
</dbReference>
<sequence>MTMLANAAIGEYRLLESLGAGGMGEVYRAVHSRIGRIVAVKILSGTEPGSGLVERFTNEARIQAGLHHPHIAELYDFVEFEGRPCIIMEYVDGITLHDRIQRARAGLPVAEALAIFRAVVEAITYLHERGILHRDIKSSNIKLSSSGQVKLLDFGIAKDPSSKRLTMAGGCIGTMDYLAPEQIRGKPADARADVWSLGVLFYEMLTANMPFAADSVGVLCERISRAEYPTPTLASPMSDDLQRIIRRCLRSNASERYHDACELLDDLKQIGRSPPAQMVVADQGFRSGGWSAWRGHWPLIGSGFLLAGVLLAGFLWKMRPETVVNSPLTSAGSEPMVPTGLQGAALRVVRIGTIDGPADIYEDGKLLGTTVKVFEKQYPVGAHVILTLKREGHEDERVAFEVRQSGNEFLAWQLRPKERK</sequence>
<dbReference type="InterPro" id="IPR000719">
    <property type="entry name" value="Prot_kinase_dom"/>
</dbReference>
<protein>
    <recommendedName>
        <fullName evidence="2">non-specific serine/threonine protein kinase</fullName>
        <ecNumber evidence="2">2.7.11.1</ecNumber>
    </recommendedName>
</protein>
<dbReference type="GO" id="GO:0005524">
    <property type="term" value="F:ATP binding"/>
    <property type="evidence" value="ECO:0007669"/>
    <property type="project" value="UniProtKB-UniRule"/>
</dbReference>
<dbReference type="Proteomes" id="UP000021315">
    <property type="component" value="Unassembled WGS sequence"/>
</dbReference>
<dbReference type="PROSITE" id="PS50011">
    <property type="entry name" value="PROTEIN_KINASE_DOM"/>
    <property type="match status" value="1"/>
</dbReference>
<keyword evidence="5 10" id="KW-0418">Kinase</keyword>
<evidence type="ECO:0000256" key="1">
    <source>
        <dbReference type="ARBA" id="ARBA00010886"/>
    </source>
</evidence>
<evidence type="ECO:0000256" key="5">
    <source>
        <dbReference type="ARBA" id="ARBA00022777"/>
    </source>
</evidence>